<sequence length="63" mass="6956">MPGLSLTFTDDELQDLRESAEREGTSLRTFAHRAVMEAVTSRSYADVAAQVARKSAELNDRLA</sequence>
<gene>
    <name evidence="1" type="ORF">P4R38_10980</name>
</gene>
<protein>
    <submittedName>
        <fullName evidence="1">Antitoxin Phd</fullName>
    </submittedName>
</protein>
<keyword evidence="2" id="KW-1185">Reference proteome</keyword>
<accession>A0ABT6C746</accession>
<dbReference type="EMBL" id="JAROAV010000028">
    <property type="protein sequence ID" value="MDF8264769.1"/>
    <property type="molecule type" value="Genomic_DNA"/>
</dbReference>
<evidence type="ECO:0000313" key="2">
    <source>
        <dbReference type="Proteomes" id="UP001528912"/>
    </source>
</evidence>
<evidence type="ECO:0000313" key="1">
    <source>
        <dbReference type="EMBL" id="MDF8264769.1"/>
    </source>
</evidence>
<name>A0ABT6C746_9MICO</name>
<dbReference type="Proteomes" id="UP001528912">
    <property type="component" value="Unassembled WGS sequence"/>
</dbReference>
<organism evidence="1 2">
    <name type="scientific">Luteipulveratus flavus</name>
    <dbReference type="NCBI Taxonomy" id="3031728"/>
    <lineage>
        <taxon>Bacteria</taxon>
        <taxon>Bacillati</taxon>
        <taxon>Actinomycetota</taxon>
        <taxon>Actinomycetes</taxon>
        <taxon>Micrococcales</taxon>
        <taxon>Dermacoccaceae</taxon>
        <taxon>Luteipulveratus</taxon>
    </lineage>
</organism>
<comment type="caution">
    <text evidence="1">The sequence shown here is derived from an EMBL/GenBank/DDBJ whole genome shotgun (WGS) entry which is preliminary data.</text>
</comment>
<dbReference type="RefSeq" id="WP_275239531.1">
    <property type="nucleotide sequence ID" value="NZ_JARFJC010000042.1"/>
</dbReference>
<proteinExistence type="predicted"/>
<reference evidence="1 2" key="1">
    <citation type="submission" date="2023-03" db="EMBL/GenBank/DDBJ databases">
        <title>YIM 133296 draft genome.</title>
        <authorList>
            <person name="Xiong L."/>
        </authorList>
    </citation>
    <scope>NUCLEOTIDE SEQUENCE [LARGE SCALE GENOMIC DNA]</scope>
    <source>
        <strain evidence="1 2">YIM 133296</strain>
    </source>
</reference>